<dbReference type="PANTHER" id="PTHR31469">
    <property type="entry name" value="OS07G0633600 PROTEIN"/>
    <property type="match status" value="1"/>
</dbReference>
<dbReference type="EMBL" id="JAFCMP010000085">
    <property type="protein sequence ID" value="KAG5187678.1"/>
    <property type="molecule type" value="Genomic_DNA"/>
</dbReference>
<dbReference type="InterPro" id="IPR032675">
    <property type="entry name" value="LRR_dom_sf"/>
</dbReference>
<organism evidence="1 2">
    <name type="scientific">Tribonema minus</name>
    <dbReference type="NCBI Taxonomy" id="303371"/>
    <lineage>
        <taxon>Eukaryota</taxon>
        <taxon>Sar</taxon>
        <taxon>Stramenopiles</taxon>
        <taxon>Ochrophyta</taxon>
        <taxon>PX clade</taxon>
        <taxon>Xanthophyceae</taxon>
        <taxon>Tribonematales</taxon>
        <taxon>Tribonemataceae</taxon>
        <taxon>Tribonema</taxon>
    </lineage>
</organism>
<keyword evidence="2" id="KW-1185">Reference proteome</keyword>
<protein>
    <submittedName>
        <fullName evidence="1">Uncharacterized protein</fullName>
    </submittedName>
</protein>
<dbReference type="Proteomes" id="UP000664859">
    <property type="component" value="Unassembled WGS sequence"/>
</dbReference>
<evidence type="ECO:0000313" key="2">
    <source>
        <dbReference type="Proteomes" id="UP000664859"/>
    </source>
</evidence>
<dbReference type="OrthoDB" id="1903705at2759"/>
<dbReference type="Gene3D" id="3.80.10.10">
    <property type="entry name" value="Ribonuclease Inhibitor"/>
    <property type="match status" value="1"/>
</dbReference>
<name>A0A835Z745_9STRA</name>
<gene>
    <name evidence="1" type="ORF">JKP88DRAFT_287985</name>
</gene>
<reference evidence="1" key="1">
    <citation type="submission" date="2021-02" db="EMBL/GenBank/DDBJ databases">
        <title>First Annotated Genome of the Yellow-green Alga Tribonema minus.</title>
        <authorList>
            <person name="Mahan K.M."/>
        </authorList>
    </citation>
    <scope>NUCLEOTIDE SEQUENCE</scope>
    <source>
        <strain evidence="1">UTEX B ZZ1240</strain>
    </source>
</reference>
<dbReference type="PANTHER" id="PTHR31469:SF8">
    <property type="entry name" value="OS07G0641000 PROTEIN"/>
    <property type="match status" value="1"/>
</dbReference>
<sequence>MAGRRLLPKNCWSLNRVIHDTAAPTVRARLVADSTDSAISHLLLEDTTKRLVVDLRLEGNFTGIQERSLNLPPSLVRLDLRGFRGVLPAGLHALELGGSQHEQLDYVPPGLRVLKLRDHEHPLPQLPGTLETLVLNQCTHHIAHIPDSLRSLSLELNGCAIDTDLPQALQELRLGHEFEQILTLKYFRGSVTINGGNSEQIEFGWAAYDISMEAQQRALDVADTQLAAYHAAQDAADGTLATAAPAPGDRIYVDMMRDCLRQKRQLARVPACRVVKDQFRNNLDICSLEPYTDQQFMLGNGLLPEPPPPPTELVQECRSQRFLLWTRNWLDYNAGHSHTTFSLSCAFWEAQRLNRTLVLDSFAGINKLHFGGNFHGDVPYKAWFNPACLSKLDRGGMFYHEFARGCGAPGVLPEESGDAVVMPSGATHAEMLAHADAPLLVRQWQYDQGDYAAAALRSAPDAFTSRFGFQVCHRPERARADYPSVFKEPGVDYALPPGIWSRIYSEWVYRTAKVIAGDLWRTTRARGDAAAAAAAVDSAQHGAAPAAAAVTGMVVCLHVRRGDKITNPNVSKKYPDLDFDTSPAGIYRTISLYVPDGSTLFIATNERDPVAFFRPLEAHYRVTSLAHYPTILAPGAFLGSTLALVDYTILGGQCPLLIPTFTGETARGFDYDLALSLLHK</sequence>
<accession>A0A835Z745</accession>
<evidence type="ECO:0000313" key="1">
    <source>
        <dbReference type="EMBL" id="KAG5187678.1"/>
    </source>
</evidence>
<dbReference type="AlphaFoldDB" id="A0A835Z745"/>
<comment type="caution">
    <text evidence="1">The sequence shown here is derived from an EMBL/GenBank/DDBJ whole genome shotgun (WGS) entry which is preliminary data.</text>
</comment>
<proteinExistence type="predicted"/>